<comment type="caution">
    <text evidence="1">The sequence shown here is derived from an EMBL/GenBank/DDBJ whole genome shotgun (WGS) entry which is preliminary data.</text>
</comment>
<reference evidence="1 2" key="1">
    <citation type="submission" date="2014-12" db="EMBL/GenBank/DDBJ databases">
        <title>Draft Genome Sequences of Five Spore-Forming Food Isolates of Bacillus pumilus.</title>
        <authorList>
            <person name="de Jong A."/>
            <person name="van Heel A.J."/>
            <person name="Montalban-Lopez M."/>
            <person name="Krawczyk A.O."/>
            <person name="Berendsen E.M."/>
            <person name="Wells-Bennik M."/>
            <person name="Kuipers O.P."/>
        </authorList>
    </citation>
    <scope>NUCLEOTIDE SEQUENCE [LARGE SCALE GENOMIC DNA]</scope>
    <source>
        <strain evidence="1 2">B4127</strain>
    </source>
</reference>
<dbReference type="InterPro" id="IPR020260">
    <property type="entry name" value="Uncharacterised_YueH"/>
</dbReference>
<name>A0AB34QXE1_BACPU</name>
<proteinExistence type="predicted"/>
<dbReference type="EMBL" id="JXCL01000027">
    <property type="protein sequence ID" value="KIL17671.1"/>
    <property type="molecule type" value="Genomic_DNA"/>
</dbReference>
<sequence length="112" mass="13285">MKGNSFSEAVFFYGTMDMDVRRKKRCEQSQMKIRKAHITSRQPKTYNVYLHENKKEYKTLVAVPDIEWSISIAYEDEKEQLIHTLEQSLMERAGTDEARELALKIVHWVTEM</sequence>
<dbReference type="Pfam" id="PF14166">
    <property type="entry name" value="YueH"/>
    <property type="match status" value="1"/>
</dbReference>
<evidence type="ECO:0000313" key="1">
    <source>
        <dbReference type="EMBL" id="KIL17671.1"/>
    </source>
</evidence>
<dbReference type="Proteomes" id="UP000031978">
    <property type="component" value="Unassembled WGS sequence"/>
</dbReference>
<protein>
    <submittedName>
        <fullName evidence="1">Uncharacterized protein</fullName>
    </submittedName>
</protein>
<organism evidence="1 2">
    <name type="scientific">Bacillus pumilus</name>
    <name type="common">Bacillus mesentericus</name>
    <dbReference type="NCBI Taxonomy" id="1408"/>
    <lineage>
        <taxon>Bacteria</taxon>
        <taxon>Bacillati</taxon>
        <taxon>Bacillota</taxon>
        <taxon>Bacilli</taxon>
        <taxon>Bacillales</taxon>
        <taxon>Bacillaceae</taxon>
        <taxon>Bacillus</taxon>
    </lineage>
</organism>
<evidence type="ECO:0000313" key="2">
    <source>
        <dbReference type="Proteomes" id="UP000031978"/>
    </source>
</evidence>
<accession>A0AB34QXE1</accession>
<dbReference type="AlphaFoldDB" id="A0AB34QXE1"/>
<gene>
    <name evidence="1" type="ORF">B4127_3297</name>
</gene>